<gene>
    <name evidence="1" type="ORF">ACFQ44_10755</name>
</gene>
<organism evidence="1 2">
    <name type="scientific">Levilactobacillus lanxiensis</name>
    <dbReference type="NCBI Taxonomy" id="2799568"/>
    <lineage>
        <taxon>Bacteria</taxon>
        <taxon>Bacillati</taxon>
        <taxon>Bacillota</taxon>
        <taxon>Bacilli</taxon>
        <taxon>Lactobacillales</taxon>
        <taxon>Lactobacillaceae</taxon>
        <taxon>Levilactobacillus</taxon>
    </lineage>
</organism>
<proteinExistence type="predicted"/>
<protein>
    <submittedName>
        <fullName evidence="1">Uncharacterized protein</fullName>
    </submittedName>
</protein>
<dbReference type="RefSeq" id="WP_236000768.1">
    <property type="nucleotide sequence ID" value="NZ_BOLN01000008.1"/>
</dbReference>
<dbReference type="EMBL" id="JBHTOD010000008">
    <property type="protein sequence ID" value="MFD1456145.1"/>
    <property type="molecule type" value="Genomic_DNA"/>
</dbReference>
<evidence type="ECO:0000313" key="2">
    <source>
        <dbReference type="Proteomes" id="UP001597189"/>
    </source>
</evidence>
<name>A0ABW4D5T4_9LACO</name>
<accession>A0ABW4D5T4</accession>
<dbReference type="Proteomes" id="UP001597189">
    <property type="component" value="Unassembled WGS sequence"/>
</dbReference>
<comment type="caution">
    <text evidence="1">The sequence shown here is derived from an EMBL/GenBank/DDBJ whole genome shotgun (WGS) entry which is preliminary data.</text>
</comment>
<evidence type="ECO:0000313" key="1">
    <source>
        <dbReference type="EMBL" id="MFD1456145.1"/>
    </source>
</evidence>
<keyword evidence="2" id="KW-1185">Reference proteome</keyword>
<reference evidence="2" key="1">
    <citation type="journal article" date="2019" name="Int. J. Syst. Evol. Microbiol.">
        <title>The Global Catalogue of Microorganisms (GCM) 10K type strain sequencing project: providing services to taxonomists for standard genome sequencing and annotation.</title>
        <authorList>
            <consortium name="The Broad Institute Genomics Platform"/>
            <consortium name="The Broad Institute Genome Sequencing Center for Infectious Disease"/>
            <person name="Wu L."/>
            <person name="Ma J."/>
        </authorList>
    </citation>
    <scope>NUCLEOTIDE SEQUENCE [LARGE SCALE GENOMIC DNA]</scope>
    <source>
        <strain evidence="2">CCM 8979</strain>
    </source>
</reference>
<sequence length="129" mass="15289">MRKRKILNFEPDRLAFNFSFITRDRKYGFDGKGFTKVVKGQMFDKMVRLSSERYNAILGWPKRLGLENLPEKEVAVAVHPDFTRSLRHLDCLPGFWIFRISDTGRIIGRIQEKTFYILAVDTKFKLYKH</sequence>